<dbReference type="EMBL" id="JRKJ01000018">
    <property type="protein sequence ID" value="KGQ18581.1"/>
    <property type="molecule type" value="Genomic_DNA"/>
</dbReference>
<accession>A0A0A2WEE6</accession>
<evidence type="ECO:0000256" key="5">
    <source>
        <dbReference type="PIRSR" id="PIRSR615500-1"/>
    </source>
</evidence>
<dbReference type="STRING" id="1300345.LF41_607"/>
<dbReference type="PROSITE" id="PS51272">
    <property type="entry name" value="SLH"/>
    <property type="match status" value="2"/>
</dbReference>
<dbReference type="PROSITE" id="PS00138">
    <property type="entry name" value="SUBTILASE_SER"/>
    <property type="match status" value="1"/>
</dbReference>
<feature type="active site" description="Charge relay system" evidence="5 6">
    <location>
        <position position="411"/>
    </location>
</feature>
<comment type="caution">
    <text evidence="9">The sequence shown here is derived from an EMBL/GenBank/DDBJ whole genome shotgun (WGS) entry which is preliminary data.</text>
</comment>
<dbReference type="SUPFAM" id="SSF52743">
    <property type="entry name" value="Subtilisin-like"/>
    <property type="match status" value="1"/>
</dbReference>
<feature type="signal peptide" evidence="7">
    <location>
        <begin position="1"/>
        <end position="33"/>
    </location>
</feature>
<dbReference type="InterPro" id="IPR015500">
    <property type="entry name" value="Peptidase_S8_subtilisin-rel"/>
</dbReference>
<evidence type="ECO:0000256" key="7">
    <source>
        <dbReference type="SAM" id="SignalP"/>
    </source>
</evidence>
<dbReference type="InterPro" id="IPR000209">
    <property type="entry name" value="Peptidase_S8/S53_dom"/>
</dbReference>
<dbReference type="InterPro" id="IPR023828">
    <property type="entry name" value="Peptidase_S8_Ser-AS"/>
</dbReference>
<protein>
    <submittedName>
        <fullName evidence="9">Peptidase S8/S53 subtilisin kexin sedolisin</fullName>
    </submittedName>
</protein>
<dbReference type="PROSITE" id="PS51892">
    <property type="entry name" value="SUBTILASE"/>
    <property type="match status" value="1"/>
</dbReference>
<reference evidence="9 10" key="1">
    <citation type="submission" date="2014-09" db="EMBL/GenBank/DDBJ databases">
        <title>Genome sequences of Lysobacter dokdonensis DS-58.</title>
        <authorList>
            <person name="Kim J.F."/>
            <person name="Kwak M.-J."/>
        </authorList>
    </citation>
    <scope>NUCLEOTIDE SEQUENCE [LARGE SCALE GENOMIC DNA]</scope>
    <source>
        <strain evidence="9 10">DS-58</strain>
    </source>
</reference>
<dbReference type="PATRIC" id="fig|1300345.3.peg.2276"/>
<dbReference type="Pfam" id="PF00082">
    <property type="entry name" value="Peptidase_S8"/>
    <property type="match status" value="1"/>
</dbReference>
<comment type="similarity">
    <text evidence="1 6">Belongs to the peptidase S8 family.</text>
</comment>
<dbReference type="PRINTS" id="PR00723">
    <property type="entry name" value="SUBTILISIN"/>
</dbReference>
<dbReference type="InterPro" id="IPR001119">
    <property type="entry name" value="SLH_dom"/>
</dbReference>
<name>A0A0A2WEE6_9GAMM</name>
<dbReference type="eggNOG" id="COG1404">
    <property type="taxonomic scope" value="Bacteria"/>
</dbReference>
<sequence length="837" mass="87546">MRTSSDSHANRSHRGLRICAIAAGLLASGVALADAHLDPNLVAKLASTAGADELQIVVTYEQSGPVTAQQLQVLKSLGITKGITMRSLPIAGALATPAEIRALAQRDDVASIYFNKTLRYMNQDERRISGAARTVENPADYNRPIPFSGAGVTVLVNDSGIDGTHDDLKFGTHVVQNTTGLTNLAAFDTMLPITYTEGVPNTDISSGHGTHCAGTIAGTGARSNGKHRGVAAGADLVGYGSGAVISILDAVGGLDYAATNQFSYRNAIRVTSNSWGSSGKFDPLDPVSIATYELYKRGIVSVFAAGNDGPGEDTHNPYAQAPWVISVGAGENDGVLTSFSSRGKRGETGTFTMPDGRSWTYYNEPTIVAPGVDVISTRTLTGALPPLEAQHDADTLPLAELPFYTHMSGTSMATPHVAGIVALMLEANPHLTPAQVKDIVERTATNMTGRLSWEAGAGHINAYAAVAESSAVRYGWGSTVNFLREFNANALLAPGGASFPWSVDFAPVGTVQSVPFEVGANVAWVTASASTTSTVAVVLIDPDGNQYGSSIGIPAPIVGNDGEITTGAPGKAGTWYVTVRGIGSVSGTGLDPLKVTNGYAAPGTVTGTIAFLNSGGYTGMGDVANHPARQAIEFAVANRLVDGYSDKSFRPDAVIKRSELAQYLTMGQNVRQSLPFNNKSSFTDLAPGDARYAFAESAVARGGALRDLTQGQDGIMGTVNGAFRPNDSVTRVSLAYSLVQSMALQESARAFTGPLTVFHEGKRIAIDDAGSIAPALRGYVQQALDLGLINARFTVTQGPYDLTPVLHAWFDPNKTVTRAAFAVSAGRYLTAYQSSQD</sequence>
<evidence type="ECO:0000313" key="10">
    <source>
        <dbReference type="Proteomes" id="UP000030518"/>
    </source>
</evidence>
<dbReference type="RefSeq" id="WP_202594045.1">
    <property type="nucleotide sequence ID" value="NZ_JRKJ01000018.1"/>
</dbReference>
<evidence type="ECO:0000256" key="1">
    <source>
        <dbReference type="ARBA" id="ARBA00011073"/>
    </source>
</evidence>
<evidence type="ECO:0000313" key="9">
    <source>
        <dbReference type="EMBL" id="KGQ18581.1"/>
    </source>
</evidence>
<dbReference type="PANTHER" id="PTHR43806:SF11">
    <property type="entry name" value="CEREVISIN-RELATED"/>
    <property type="match status" value="1"/>
</dbReference>
<dbReference type="PANTHER" id="PTHR43806">
    <property type="entry name" value="PEPTIDASE S8"/>
    <property type="match status" value="1"/>
</dbReference>
<dbReference type="GO" id="GO:0006508">
    <property type="term" value="P:proteolysis"/>
    <property type="evidence" value="ECO:0007669"/>
    <property type="project" value="UniProtKB-KW"/>
</dbReference>
<dbReference type="PROSITE" id="PS00137">
    <property type="entry name" value="SUBTILASE_HIS"/>
    <property type="match status" value="1"/>
</dbReference>
<dbReference type="Pfam" id="PF00395">
    <property type="entry name" value="SLH"/>
    <property type="match status" value="1"/>
</dbReference>
<dbReference type="InterPro" id="IPR022398">
    <property type="entry name" value="Peptidase_S8_His-AS"/>
</dbReference>
<keyword evidence="10" id="KW-1185">Reference proteome</keyword>
<dbReference type="Gene3D" id="3.40.50.200">
    <property type="entry name" value="Peptidase S8/S53 domain"/>
    <property type="match status" value="1"/>
</dbReference>
<keyword evidence="7" id="KW-0732">Signal</keyword>
<evidence type="ECO:0000256" key="6">
    <source>
        <dbReference type="PROSITE-ProRule" id="PRU01240"/>
    </source>
</evidence>
<feature type="domain" description="SLH" evidence="8">
    <location>
        <begin position="763"/>
        <end position="837"/>
    </location>
</feature>
<dbReference type="Proteomes" id="UP000030518">
    <property type="component" value="Unassembled WGS sequence"/>
</dbReference>
<organism evidence="9 10">
    <name type="scientific">Lysobacter dokdonensis DS-58</name>
    <dbReference type="NCBI Taxonomy" id="1300345"/>
    <lineage>
        <taxon>Bacteria</taxon>
        <taxon>Pseudomonadati</taxon>
        <taxon>Pseudomonadota</taxon>
        <taxon>Gammaproteobacteria</taxon>
        <taxon>Lysobacterales</taxon>
        <taxon>Lysobacteraceae</taxon>
        <taxon>Noviluteimonas</taxon>
    </lineage>
</organism>
<dbReference type="InterPro" id="IPR036852">
    <property type="entry name" value="Peptidase_S8/S53_dom_sf"/>
</dbReference>
<evidence type="ECO:0000256" key="3">
    <source>
        <dbReference type="ARBA" id="ARBA00022801"/>
    </source>
</evidence>
<evidence type="ECO:0000256" key="2">
    <source>
        <dbReference type="ARBA" id="ARBA00022670"/>
    </source>
</evidence>
<feature type="active site" description="Charge relay system" evidence="5 6">
    <location>
        <position position="208"/>
    </location>
</feature>
<gene>
    <name evidence="9" type="ORF">LF41_607</name>
</gene>
<dbReference type="AlphaFoldDB" id="A0A0A2WEE6"/>
<evidence type="ECO:0000256" key="4">
    <source>
        <dbReference type="ARBA" id="ARBA00022825"/>
    </source>
</evidence>
<keyword evidence="4 6" id="KW-0720">Serine protease</keyword>
<evidence type="ECO:0000259" key="8">
    <source>
        <dbReference type="PROSITE" id="PS51272"/>
    </source>
</evidence>
<feature type="domain" description="SLH" evidence="8">
    <location>
        <begin position="615"/>
        <end position="678"/>
    </location>
</feature>
<feature type="chain" id="PRO_5002007551" evidence="7">
    <location>
        <begin position="34"/>
        <end position="837"/>
    </location>
</feature>
<proteinExistence type="inferred from homology"/>
<keyword evidence="3 6" id="KW-0378">Hydrolase</keyword>
<keyword evidence="2 6" id="KW-0645">Protease</keyword>
<dbReference type="GO" id="GO:0004252">
    <property type="term" value="F:serine-type endopeptidase activity"/>
    <property type="evidence" value="ECO:0007669"/>
    <property type="project" value="UniProtKB-UniRule"/>
</dbReference>
<dbReference type="InterPro" id="IPR050131">
    <property type="entry name" value="Peptidase_S8_subtilisin-like"/>
</dbReference>
<feature type="active site" description="Charge relay system" evidence="5 6">
    <location>
        <position position="158"/>
    </location>
</feature>